<dbReference type="PANTHER" id="PTHR46406:SF1">
    <property type="entry name" value="NITRIC OXIDE-ASSOCIATED PROTEIN 1"/>
    <property type="match status" value="1"/>
</dbReference>
<dbReference type="AlphaFoldDB" id="A0A4W5PBR8"/>
<accession>A0A4W5PBR8</accession>
<dbReference type="PANTHER" id="PTHR46406">
    <property type="entry name" value="NITRIC OXIDE-ASSOCIATED PROTEIN 1"/>
    <property type="match status" value="1"/>
</dbReference>
<protein>
    <submittedName>
        <fullName evidence="1">Uncharacterized protein</fullName>
    </submittedName>
</protein>
<dbReference type="Proteomes" id="UP000314982">
    <property type="component" value="Unassembled WGS sequence"/>
</dbReference>
<dbReference type="InterPro" id="IPR052807">
    <property type="entry name" value="Mito_transl_resp_regulator"/>
</dbReference>
<organism evidence="1 2">
    <name type="scientific">Hucho hucho</name>
    <name type="common">huchen</name>
    <dbReference type="NCBI Taxonomy" id="62062"/>
    <lineage>
        <taxon>Eukaryota</taxon>
        <taxon>Metazoa</taxon>
        <taxon>Chordata</taxon>
        <taxon>Craniata</taxon>
        <taxon>Vertebrata</taxon>
        <taxon>Euteleostomi</taxon>
        <taxon>Actinopterygii</taxon>
        <taxon>Neopterygii</taxon>
        <taxon>Teleostei</taxon>
        <taxon>Protacanthopterygii</taxon>
        <taxon>Salmoniformes</taxon>
        <taxon>Salmonidae</taxon>
        <taxon>Salmoninae</taxon>
        <taxon>Hucho</taxon>
    </lineage>
</organism>
<dbReference type="Gene3D" id="3.40.50.300">
    <property type="entry name" value="P-loop containing nucleotide triphosphate hydrolases"/>
    <property type="match status" value="1"/>
</dbReference>
<reference evidence="1" key="2">
    <citation type="submission" date="2025-08" db="UniProtKB">
        <authorList>
            <consortium name="Ensembl"/>
        </authorList>
    </citation>
    <scope>IDENTIFICATION</scope>
</reference>
<name>A0A4W5PBR8_9TELE</name>
<dbReference type="InterPro" id="IPR027417">
    <property type="entry name" value="P-loop_NTPase"/>
</dbReference>
<sequence length="209" mass="23910">MANTGKSTLFNPLLESDYCKSRASDVIHKATISPWPGTMLNLLKFPIINPIWYCMFRRSKRLQSASKQMESDLSPQELKRLEQFSKQGSLVGRIGRTFRTVIESKRGLIQFDPDRLACGEDMIDKEEERYRTLFNPSPDVGLTRNDLKDAHWLYDTPGIMKEHDVSYFLLPLGATAGCYTGLKRLQRGQYNCCFIDYSAAHNGTLYLPN</sequence>
<dbReference type="STRING" id="62062.ENSHHUP00000062066"/>
<reference evidence="1" key="3">
    <citation type="submission" date="2025-09" db="UniProtKB">
        <authorList>
            <consortium name="Ensembl"/>
        </authorList>
    </citation>
    <scope>IDENTIFICATION</scope>
</reference>
<evidence type="ECO:0000313" key="2">
    <source>
        <dbReference type="Proteomes" id="UP000314982"/>
    </source>
</evidence>
<dbReference type="GeneTree" id="ENSGT00390000001695"/>
<proteinExistence type="predicted"/>
<evidence type="ECO:0000313" key="1">
    <source>
        <dbReference type="Ensembl" id="ENSHHUP00000062066.1"/>
    </source>
</evidence>
<reference evidence="2" key="1">
    <citation type="submission" date="2018-06" db="EMBL/GenBank/DDBJ databases">
        <title>Genome assembly of Danube salmon.</title>
        <authorList>
            <person name="Macqueen D.J."/>
            <person name="Gundappa M.K."/>
        </authorList>
    </citation>
    <scope>NUCLEOTIDE SEQUENCE [LARGE SCALE GENOMIC DNA]</scope>
</reference>
<keyword evidence="2" id="KW-1185">Reference proteome</keyword>
<dbReference type="Ensembl" id="ENSHHUT00000064164.1">
    <property type="protein sequence ID" value="ENSHHUP00000062066.1"/>
    <property type="gene ID" value="ENSHHUG00000036719.1"/>
</dbReference>